<reference evidence="1" key="1">
    <citation type="journal article" date="2022" name="Int. J. Mol. Sci.">
        <title>Draft Genome of Tanacetum Coccineum: Genomic Comparison of Closely Related Tanacetum-Family Plants.</title>
        <authorList>
            <person name="Yamashiro T."/>
            <person name="Shiraishi A."/>
            <person name="Nakayama K."/>
            <person name="Satake H."/>
        </authorList>
    </citation>
    <scope>NUCLEOTIDE SEQUENCE</scope>
</reference>
<reference evidence="1" key="2">
    <citation type="submission" date="2022-01" db="EMBL/GenBank/DDBJ databases">
        <authorList>
            <person name="Yamashiro T."/>
            <person name="Shiraishi A."/>
            <person name="Satake H."/>
            <person name="Nakayama K."/>
        </authorList>
    </citation>
    <scope>NUCLEOTIDE SEQUENCE</scope>
</reference>
<sequence length="289" mass="32912">KNPKPSAKEHPAKDDACHYYKEVGHCKRNCPAYLAGLSKKKKQVGTASSLGRYEISVLALHKKPQRIKVQYAVSRRHPYALFNIKDEGQELFTSHAWRRLFEIKGPLVREFMLEFFSTCRMSDAELGLDEADTLCFQLGGARRSTRAIPNNRDLRDYWIEVSSDRDFLGTAPYYVYIRDPVRRLCHRMVSYNIFGRGQALEKVTATDLIYLRSMDQVTINVRYLLAQYLFRHAEGRKIGARMLETLYGRLAAHFGLGILWLVDEGAPAIPAPVQAPQPPLAASPTKNLP</sequence>
<dbReference type="Proteomes" id="UP001151760">
    <property type="component" value="Unassembled WGS sequence"/>
</dbReference>
<dbReference type="SUPFAM" id="SSF57756">
    <property type="entry name" value="Retrovirus zinc finger-like domains"/>
    <property type="match status" value="1"/>
</dbReference>
<dbReference type="InterPro" id="IPR036875">
    <property type="entry name" value="Znf_CCHC_sf"/>
</dbReference>
<feature type="non-terminal residue" evidence="1">
    <location>
        <position position="1"/>
    </location>
</feature>
<organism evidence="1 2">
    <name type="scientific">Tanacetum coccineum</name>
    <dbReference type="NCBI Taxonomy" id="301880"/>
    <lineage>
        <taxon>Eukaryota</taxon>
        <taxon>Viridiplantae</taxon>
        <taxon>Streptophyta</taxon>
        <taxon>Embryophyta</taxon>
        <taxon>Tracheophyta</taxon>
        <taxon>Spermatophyta</taxon>
        <taxon>Magnoliopsida</taxon>
        <taxon>eudicotyledons</taxon>
        <taxon>Gunneridae</taxon>
        <taxon>Pentapetalae</taxon>
        <taxon>asterids</taxon>
        <taxon>campanulids</taxon>
        <taxon>Asterales</taxon>
        <taxon>Asteraceae</taxon>
        <taxon>Asteroideae</taxon>
        <taxon>Anthemideae</taxon>
        <taxon>Anthemidinae</taxon>
        <taxon>Tanacetum</taxon>
    </lineage>
</organism>
<comment type="caution">
    <text evidence="1">The sequence shown here is derived from an EMBL/GenBank/DDBJ whole genome shotgun (WGS) entry which is preliminary data.</text>
</comment>
<keyword evidence="2" id="KW-1185">Reference proteome</keyword>
<dbReference type="EMBL" id="BQNB010017800">
    <property type="protein sequence ID" value="GJT67358.1"/>
    <property type="molecule type" value="Genomic_DNA"/>
</dbReference>
<evidence type="ECO:0000313" key="2">
    <source>
        <dbReference type="Proteomes" id="UP001151760"/>
    </source>
</evidence>
<name>A0ABQ5FWW4_9ASTR</name>
<gene>
    <name evidence="1" type="ORF">Tco_1018838</name>
</gene>
<evidence type="ECO:0000313" key="1">
    <source>
        <dbReference type="EMBL" id="GJT67358.1"/>
    </source>
</evidence>
<proteinExistence type="predicted"/>
<protein>
    <submittedName>
        <fullName evidence="1">Uncharacterized mitochondrial protein-like protein</fullName>
    </submittedName>
</protein>
<accession>A0ABQ5FWW4</accession>